<evidence type="ECO:0000313" key="2">
    <source>
        <dbReference type="Proteomes" id="UP001597361"/>
    </source>
</evidence>
<organism evidence="1 2">
    <name type="scientific">Belliella marina</name>
    <dbReference type="NCBI Taxonomy" id="1644146"/>
    <lineage>
        <taxon>Bacteria</taxon>
        <taxon>Pseudomonadati</taxon>
        <taxon>Bacteroidota</taxon>
        <taxon>Cytophagia</taxon>
        <taxon>Cytophagales</taxon>
        <taxon>Cyclobacteriaceae</taxon>
        <taxon>Belliella</taxon>
    </lineage>
</organism>
<name>A0ABW4VJ36_9BACT</name>
<sequence length="52" mass="6172">MKKIITISALFVQFLIITVACYNSYQKKKFDNIGFSAETFYSNELESRFYYP</sequence>
<protein>
    <recommendedName>
        <fullName evidence="3">Lipoprotein</fullName>
    </recommendedName>
</protein>
<gene>
    <name evidence="1" type="ORF">ACFSKL_07930</name>
</gene>
<evidence type="ECO:0008006" key="3">
    <source>
        <dbReference type="Google" id="ProtNLM"/>
    </source>
</evidence>
<comment type="caution">
    <text evidence="1">The sequence shown here is derived from an EMBL/GenBank/DDBJ whole genome shotgun (WGS) entry which is preliminary data.</text>
</comment>
<reference evidence="2" key="1">
    <citation type="journal article" date="2019" name="Int. J. Syst. Evol. Microbiol.">
        <title>The Global Catalogue of Microorganisms (GCM) 10K type strain sequencing project: providing services to taxonomists for standard genome sequencing and annotation.</title>
        <authorList>
            <consortium name="The Broad Institute Genomics Platform"/>
            <consortium name="The Broad Institute Genome Sequencing Center for Infectious Disease"/>
            <person name="Wu L."/>
            <person name="Ma J."/>
        </authorList>
    </citation>
    <scope>NUCLEOTIDE SEQUENCE [LARGE SCALE GENOMIC DNA]</scope>
    <source>
        <strain evidence="2">CGMCC 1.15180</strain>
    </source>
</reference>
<dbReference type="RefSeq" id="WP_376885119.1">
    <property type="nucleotide sequence ID" value="NZ_JBHUHR010000022.1"/>
</dbReference>
<dbReference type="Proteomes" id="UP001597361">
    <property type="component" value="Unassembled WGS sequence"/>
</dbReference>
<accession>A0ABW4VJ36</accession>
<dbReference type="PROSITE" id="PS51257">
    <property type="entry name" value="PROKAR_LIPOPROTEIN"/>
    <property type="match status" value="1"/>
</dbReference>
<keyword evidence="2" id="KW-1185">Reference proteome</keyword>
<proteinExistence type="predicted"/>
<evidence type="ECO:0000313" key="1">
    <source>
        <dbReference type="EMBL" id="MFD2034712.1"/>
    </source>
</evidence>
<dbReference type="EMBL" id="JBHUHR010000022">
    <property type="protein sequence ID" value="MFD2034712.1"/>
    <property type="molecule type" value="Genomic_DNA"/>
</dbReference>